<name>A0ABT8X293_9FLAO</name>
<reference evidence="3" key="1">
    <citation type="submission" date="2023-07" db="EMBL/GenBank/DDBJ databases">
        <title>Two novel species in the genus Flavivirga.</title>
        <authorList>
            <person name="Kwon K."/>
        </authorList>
    </citation>
    <scope>NUCLEOTIDE SEQUENCE</scope>
    <source>
        <strain evidence="3">KACC 14157</strain>
    </source>
</reference>
<evidence type="ECO:0000313" key="4">
    <source>
        <dbReference type="Proteomes" id="UP001176891"/>
    </source>
</evidence>
<dbReference type="RefSeq" id="WP_303282409.1">
    <property type="nucleotide sequence ID" value="NZ_BAABCZ010000011.1"/>
</dbReference>
<dbReference type="EMBL" id="JAUOEM010000003">
    <property type="protein sequence ID" value="MDO5987833.1"/>
    <property type="molecule type" value="Genomic_DNA"/>
</dbReference>
<keyword evidence="1" id="KW-0812">Transmembrane</keyword>
<dbReference type="GO" id="GO:0003677">
    <property type="term" value="F:DNA binding"/>
    <property type="evidence" value="ECO:0007669"/>
    <property type="project" value="UniProtKB-KW"/>
</dbReference>
<evidence type="ECO:0000256" key="1">
    <source>
        <dbReference type="SAM" id="Phobius"/>
    </source>
</evidence>
<proteinExistence type="predicted"/>
<keyword evidence="1" id="KW-0472">Membrane</keyword>
<dbReference type="SMART" id="SM00850">
    <property type="entry name" value="LytTR"/>
    <property type="match status" value="1"/>
</dbReference>
<keyword evidence="4" id="KW-1185">Reference proteome</keyword>
<protein>
    <submittedName>
        <fullName evidence="3">LytTR family DNA-binding domain-containing protein</fullName>
    </submittedName>
</protein>
<dbReference type="InterPro" id="IPR007492">
    <property type="entry name" value="LytTR_DNA-bd_dom"/>
</dbReference>
<dbReference type="PROSITE" id="PS50930">
    <property type="entry name" value="HTH_LYTTR"/>
    <property type="match status" value="1"/>
</dbReference>
<feature type="domain" description="HTH LytTR-type" evidence="2">
    <location>
        <begin position="173"/>
        <end position="271"/>
    </location>
</feature>
<keyword evidence="1" id="KW-1133">Transmembrane helix</keyword>
<feature type="transmembrane region" description="Helical" evidence="1">
    <location>
        <begin position="122"/>
        <end position="142"/>
    </location>
</feature>
<sequence length="274" mass="31873">MRHFLSQPFTFLNSTKQKLILISFCSVFGVIFINIFLPFNINLWEKDSGIQQFFRLSSFGFIAAIIIACSQFLVRKLFNINSFFWKSFLFWFLGEVIVISLIFYLVYGSFTLSFWSEYWHSLRYTFLGILLPYSLGILIIYLRQQKELASSVISSKETGLIGIPDENGIVKLSLLLSNILYIESADNYIAVYYLDDDQIKNTLIRNTLKTIEAIFTDTRLKRCHRSYIVNINMIKMAQKKSSKLYLHLKNTTTVIPVSRNYNTAFELIISSIPK</sequence>
<dbReference type="PANTHER" id="PTHR37299:SF1">
    <property type="entry name" value="STAGE 0 SPORULATION PROTEIN A HOMOLOG"/>
    <property type="match status" value="1"/>
</dbReference>
<dbReference type="Gene3D" id="2.40.50.1020">
    <property type="entry name" value="LytTr DNA-binding domain"/>
    <property type="match status" value="1"/>
</dbReference>
<dbReference type="Proteomes" id="UP001176891">
    <property type="component" value="Unassembled WGS sequence"/>
</dbReference>
<feature type="transmembrane region" description="Helical" evidence="1">
    <location>
        <begin position="87"/>
        <end position="110"/>
    </location>
</feature>
<dbReference type="Pfam" id="PF04397">
    <property type="entry name" value="LytTR"/>
    <property type="match status" value="1"/>
</dbReference>
<dbReference type="InterPro" id="IPR046947">
    <property type="entry name" value="LytR-like"/>
</dbReference>
<evidence type="ECO:0000313" key="3">
    <source>
        <dbReference type="EMBL" id="MDO5987833.1"/>
    </source>
</evidence>
<organism evidence="3 4">
    <name type="scientific">Flavivirga amylovorans</name>
    <dbReference type="NCBI Taxonomy" id="870486"/>
    <lineage>
        <taxon>Bacteria</taxon>
        <taxon>Pseudomonadati</taxon>
        <taxon>Bacteroidota</taxon>
        <taxon>Flavobacteriia</taxon>
        <taxon>Flavobacteriales</taxon>
        <taxon>Flavobacteriaceae</taxon>
        <taxon>Flavivirga</taxon>
    </lineage>
</organism>
<keyword evidence="3" id="KW-0238">DNA-binding</keyword>
<accession>A0ABT8X293</accession>
<dbReference type="PANTHER" id="PTHR37299">
    <property type="entry name" value="TRANSCRIPTIONAL REGULATOR-RELATED"/>
    <property type="match status" value="1"/>
</dbReference>
<evidence type="ECO:0000259" key="2">
    <source>
        <dbReference type="PROSITE" id="PS50930"/>
    </source>
</evidence>
<feature type="transmembrane region" description="Helical" evidence="1">
    <location>
        <begin position="20"/>
        <end position="41"/>
    </location>
</feature>
<comment type="caution">
    <text evidence="3">The sequence shown here is derived from an EMBL/GenBank/DDBJ whole genome shotgun (WGS) entry which is preliminary data.</text>
</comment>
<gene>
    <name evidence="3" type="ORF">Q4Q39_10515</name>
</gene>
<feature type="transmembrane region" description="Helical" evidence="1">
    <location>
        <begin position="53"/>
        <end position="75"/>
    </location>
</feature>